<dbReference type="AlphaFoldDB" id="A0A177F776"/>
<protein>
    <recommendedName>
        <fullName evidence="9">Major facilitator superfamily (MFS) profile domain-containing protein</fullName>
    </recommendedName>
</protein>
<dbReference type="RefSeq" id="XP_022511234.1">
    <property type="nucleotide sequence ID" value="XM_022656446.1"/>
</dbReference>
<feature type="transmembrane region" description="Helical" evidence="8">
    <location>
        <begin position="364"/>
        <end position="389"/>
    </location>
</feature>
<feature type="transmembrane region" description="Helical" evidence="8">
    <location>
        <begin position="53"/>
        <end position="76"/>
    </location>
</feature>
<feature type="domain" description="Major facilitator superfamily (MFS) profile" evidence="9">
    <location>
        <begin position="11"/>
        <end position="454"/>
    </location>
</feature>
<feature type="transmembrane region" description="Helical" evidence="8">
    <location>
        <begin position="7"/>
        <end position="33"/>
    </location>
</feature>
<evidence type="ECO:0000256" key="6">
    <source>
        <dbReference type="ARBA" id="ARBA00023136"/>
    </source>
</evidence>
<feature type="transmembrane region" description="Helical" evidence="8">
    <location>
        <begin position="304"/>
        <end position="324"/>
    </location>
</feature>
<keyword evidence="6 8" id="KW-0472">Membrane</keyword>
<feature type="transmembrane region" description="Helical" evidence="8">
    <location>
        <begin position="401"/>
        <end position="419"/>
    </location>
</feature>
<comment type="similarity">
    <text evidence="2 7">Belongs to the major facilitator superfamily. Sugar transporter (TC 2.A.1.1) family.</text>
</comment>
<evidence type="ECO:0000256" key="1">
    <source>
        <dbReference type="ARBA" id="ARBA00004141"/>
    </source>
</evidence>
<dbReference type="PANTHER" id="PTHR48022:SF11">
    <property type="entry name" value="MONOSACCHARIDE TRANSPORTER (HXT8), PUTATIVE (AFU_ORTHOLOGUE AFUA_2G08120)-RELATED"/>
    <property type="match status" value="1"/>
</dbReference>
<evidence type="ECO:0000256" key="3">
    <source>
        <dbReference type="ARBA" id="ARBA00022448"/>
    </source>
</evidence>
<dbReference type="InterPro" id="IPR020846">
    <property type="entry name" value="MFS_dom"/>
</dbReference>
<feature type="transmembrane region" description="Helical" evidence="8">
    <location>
        <begin position="145"/>
        <end position="164"/>
    </location>
</feature>
<reference evidence="10 11" key="1">
    <citation type="submission" date="2016-03" db="EMBL/GenBank/DDBJ databases">
        <title>Draft genome sequence of the Fonsecaea monophora CBS 269.37.</title>
        <authorList>
            <person name="Bombassaro A."/>
            <person name="Vinicius W.A."/>
            <person name="De Hoog S."/>
            <person name="Sun J."/>
            <person name="Souza E.M."/>
            <person name="Raittz R.T."/>
            <person name="Costa F."/>
            <person name="Leao A.C."/>
            <person name="Tadra-Sfeir M.Z."/>
            <person name="Baura V."/>
            <person name="Balsanelli E."/>
            <person name="Pedrosa F.O."/>
            <person name="Moreno L.F."/>
            <person name="Steffens M.B."/>
            <person name="Xi L."/>
            <person name="Bocca A.L."/>
            <person name="Felipe M.S."/>
            <person name="Teixeira M."/>
            <person name="Telles Filho F.Q."/>
            <person name="Azevedo C.M."/>
            <person name="Gomes R."/>
            <person name="Vicente V.A."/>
        </authorList>
    </citation>
    <scope>NUCLEOTIDE SEQUENCE [LARGE SCALE GENOMIC DNA]</scope>
    <source>
        <strain evidence="10 11">CBS 269.37</strain>
    </source>
</reference>
<keyword evidence="11" id="KW-1185">Reference proteome</keyword>
<name>A0A177F776_9EURO</name>
<dbReference type="GeneID" id="34601645"/>
<feature type="transmembrane region" description="Helical" evidence="8">
    <location>
        <begin position="176"/>
        <end position="197"/>
    </location>
</feature>
<evidence type="ECO:0000256" key="5">
    <source>
        <dbReference type="ARBA" id="ARBA00022989"/>
    </source>
</evidence>
<evidence type="ECO:0000259" key="9">
    <source>
        <dbReference type="PROSITE" id="PS50850"/>
    </source>
</evidence>
<evidence type="ECO:0000256" key="4">
    <source>
        <dbReference type="ARBA" id="ARBA00022692"/>
    </source>
</evidence>
<evidence type="ECO:0000313" key="11">
    <source>
        <dbReference type="Proteomes" id="UP000077002"/>
    </source>
</evidence>
<accession>A0A177F776</accession>
<dbReference type="OrthoDB" id="6612291at2759"/>
<organism evidence="10 11">
    <name type="scientific">Fonsecaea monophora</name>
    <dbReference type="NCBI Taxonomy" id="254056"/>
    <lineage>
        <taxon>Eukaryota</taxon>
        <taxon>Fungi</taxon>
        <taxon>Dikarya</taxon>
        <taxon>Ascomycota</taxon>
        <taxon>Pezizomycotina</taxon>
        <taxon>Eurotiomycetes</taxon>
        <taxon>Chaetothyriomycetidae</taxon>
        <taxon>Chaetothyriales</taxon>
        <taxon>Herpotrichiellaceae</taxon>
        <taxon>Fonsecaea</taxon>
    </lineage>
</organism>
<proteinExistence type="inferred from homology"/>
<dbReference type="InterPro" id="IPR003663">
    <property type="entry name" value="Sugar/inositol_transpt"/>
</dbReference>
<dbReference type="GO" id="GO:0005351">
    <property type="term" value="F:carbohydrate:proton symporter activity"/>
    <property type="evidence" value="ECO:0007669"/>
    <property type="project" value="TreeGrafter"/>
</dbReference>
<feature type="transmembrane region" description="Helical" evidence="8">
    <location>
        <begin position="333"/>
        <end position="352"/>
    </location>
</feature>
<dbReference type="SUPFAM" id="SSF103473">
    <property type="entry name" value="MFS general substrate transporter"/>
    <property type="match status" value="1"/>
</dbReference>
<evidence type="ECO:0000256" key="2">
    <source>
        <dbReference type="ARBA" id="ARBA00010992"/>
    </source>
</evidence>
<keyword evidence="5 8" id="KW-1133">Transmembrane helix</keyword>
<dbReference type="PRINTS" id="PR00171">
    <property type="entry name" value="SUGRTRNSPORT"/>
</dbReference>
<keyword evidence="4 8" id="KW-0812">Transmembrane</keyword>
<keyword evidence="3 7" id="KW-0813">Transport</keyword>
<dbReference type="InterPro" id="IPR050360">
    <property type="entry name" value="MFS_Sugar_Transporters"/>
</dbReference>
<dbReference type="InterPro" id="IPR036259">
    <property type="entry name" value="MFS_trans_sf"/>
</dbReference>
<feature type="transmembrane region" description="Helical" evidence="8">
    <location>
        <begin position="88"/>
        <end position="110"/>
    </location>
</feature>
<comment type="caution">
    <text evidence="10">The sequence shown here is derived from an EMBL/GenBank/DDBJ whole genome shotgun (WGS) entry which is preliminary data.</text>
</comment>
<dbReference type="Proteomes" id="UP000077002">
    <property type="component" value="Unassembled WGS sequence"/>
</dbReference>
<dbReference type="GO" id="GO:0016020">
    <property type="term" value="C:membrane"/>
    <property type="evidence" value="ECO:0007669"/>
    <property type="project" value="UniProtKB-SubCell"/>
</dbReference>
<evidence type="ECO:0000313" key="10">
    <source>
        <dbReference type="EMBL" id="OAG39282.1"/>
    </source>
</evidence>
<dbReference type="PROSITE" id="PS50850">
    <property type="entry name" value="MFS"/>
    <property type="match status" value="1"/>
</dbReference>
<evidence type="ECO:0000256" key="8">
    <source>
        <dbReference type="SAM" id="Phobius"/>
    </source>
</evidence>
<dbReference type="NCBIfam" id="TIGR00879">
    <property type="entry name" value="SP"/>
    <property type="match status" value="1"/>
</dbReference>
<gene>
    <name evidence="10" type="ORF">AYO21_06486</name>
</gene>
<evidence type="ECO:0000256" key="7">
    <source>
        <dbReference type="RuleBase" id="RU003346"/>
    </source>
</evidence>
<dbReference type="EMBL" id="LVKK01000045">
    <property type="protein sequence ID" value="OAG39282.1"/>
    <property type="molecule type" value="Genomic_DNA"/>
</dbReference>
<feature type="transmembrane region" description="Helical" evidence="8">
    <location>
        <begin position="431"/>
        <end position="450"/>
    </location>
</feature>
<comment type="subcellular location">
    <subcellularLocation>
        <location evidence="1">Membrane</location>
        <topology evidence="1">Multi-pass membrane protein</topology>
    </subcellularLocation>
</comment>
<dbReference type="PANTHER" id="PTHR48022">
    <property type="entry name" value="PLASTIDIC GLUCOSE TRANSPORTER 4"/>
    <property type="match status" value="1"/>
</dbReference>
<feature type="transmembrane region" description="Helical" evidence="8">
    <location>
        <begin position="266"/>
        <end position="284"/>
    </location>
</feature>
<dbReference type="Gene3D" id="1.20.1250.20">
    <property type="entry name" value="MFS general substrate transporter like domains"/>
    <property type="match status" value="1"/>
</dbReference>
<dbReference type="Pfam" id="PF00083">
    <property type="entry name" value="Sugar_tr"/>
    <property type="match status" value="1"/>
</dbReference>
<dbReference type="InterPro" id="IPR005828">
    <property type="entry name" value="MFS_sugar_transport-like"/>
</dbReference>
<sequence>MGGASAYNFMVAAAVTVGSFTYGFNNSVIAPVYGIPAFLNYFGLSADTDDQRTASIIGAANGLFFGGGMLGCFTVAWKGDFYGRVRNLQIAAATCLIAAIIQGASVHIAMFIVGRFISGYGSGAIVSLIPTYLSEIAPPHMRGRMVGLAAVGQVTGYSVAGWAGYGCYFGNASTSWRLLVCLQVISPAFILAVSPWLPESPRWLMLRGLHAEAFASLKKLHHTAHDTDDILAREEYLQIKKQVNLDILKPRTLWAILKIPSYRRRLFTAMFLEFLYQSTGVLVVNNYQVLLYSNLGLNGSVTLLLYAVYCSWAGVVNFASTYFIDRFGRVKMMIWGTIGSIANIILLMSMIAKYGGTTNKIANGFGVFFLFFYVTWYGFGIDPTIYVYMSELFPTHVRSQGVAMGLASFLGSALVYNEVAGTAFATIGWKYYLVFIAVTLAGLPFLLFCCPETKGLTLEEVGQLFGDEVGLDLTHMTPEQRQELDRKLLAEDPILNAGRSSPPETDVETKSAIPGRTVHLEVADV</sequence>